<dbReference type="AlphaFoldDB" id="M7ZYY2"/>
<sequence length="179" mass="18684">MAALGIERERGIGPGGSDAGELGLDHKDVDDDEVDDEDSGDDVVPFLALSLPSPRGSRQPARQSLLGGQQDRLLCSSRAPALSSLPHQPPPAGPGRPAVARHAAPFPPSNSSRVACKWLRACALRQRPATSVSPAAGGMGASSRLGIHVNEYAHTISAEEFLAAHPNNVLESSDPTRAY</sequence>
<feature type="region of interest" description="Disordered" evidence="1">
    <location>
        <begin position="1"/>
        <end position="111"/>
    </location>
</feature>
<proteinExistence type="predicted"/>
<feature type="compositionally biased region" description="Basic and acidic residues" evidence="1">
    <location>
        <begin position="1"/>
        <end position="11"/>
    </location>
</feature>
<evidence type="ECO:0000256" key="1">
    <source>
        <dbReference type="SAM" id="MobiDB-lite"/>
    </source>
</evidence>
<name>M7ZYY2_TRIUA</name>
<reference evidence="2" key="1">
    <citation type="journal article" date="2013" name="Nature">
        <title>Draft genome of the wheat A-genome progenitor Triticum urartu.</title>
        <authorList>
            <person name="Ling H.Q."/>
            <person name="Zhao S."/>
            <person name="Liu D."/>
            <person name="Wang J."/>
            <person name="Sun H."/>
            <person name="Zhang C."/>
            <person name="Fan H."/>
            <person name="Li D."/>
            <person name="Dong L."/>
            <person name="Tao Y."/>
            <person name="Gao C."/>
            <person name="Wu H."/>
            <person name="Li Y."/>
            <person name="Cui Y."/>
            <person name="Guo X."/>
            <person name="Zheng S."/>
            <person name="Wang B."/>
            <person name="Yu K."/>
            <person name="Liang Q."/>
            <person name="Yang W."/>
            <person name="Lou X."/>
            <person name="Chen J."/>
            <person name="Feng M."/>
            <person name="Jian J."/>
            <person name="Zhang X."/>
            <person name="Luo G."/>
            <person name="Jiang Y."/>
            <person name="Liu J."/>
            <person name="Wang Z."/>
            <person name="Sha Y."/>
            <person name="Zhang B."/>
            <person name="Wu H."/>
            <person name="Tang D."/>
            <person name="Shen Q."/>
            <person name="Xue P."/>
            <person name="Zou S."/>
            <person name="Wang X."/>
            <person name="Liu X."/>
            <person name="Wang F."/>
            <person name="Yang Y."/>
            <person name="An X."/>
            <person name="Dong Z."/>
            <person name="Zhang K."/>
            <person name="Zhang X."/>
            <person name="Luo M.C."/>
            <person name="Dvorak J."/>
            <person name="Tong Y."/>
            <person name="Wang J."/>
            <person name="Yang H."/>
            <person name="Li Z."/>
            <person name="Wang D."/>
            <person name="Zhang A."/>
            <person name="Wang J."/>
        </authorList>
    </citation>
    <scope>NUCLEOTIDE SEQUENCE</scope>
</reference>
<accession>M7ZYY2</accession>
<organism evidence="2">
    <name type="scientific">Triticum urartu</name>
    <name type="common">Red wild einkorn</name>
    <name type="synonym">Crithodium urartu</name>
    <dbReference type="NCBI Taxonomy" id="4572"/>
    <lineage>
        <taxon>Eukaryota</taxon>
        <taxon>Viridiplantae</taxon>
        <taxon>Streptophyta</taxon>
        <taxon>Embryophyta</taxon>
        <taxon>Tracheophyta</taxon>
        <taxon>Spermatophyta</taxon>
        <taxon>Magnoliopsida</taxon>
        <taxon>Liliopsida</taxon>
        <taxon>Poales</taxon>
        <taxon>Poaceae</taxon>
        <taxon>BOP clade</taxon>
        <taxon>Pooideae</taxon>
        <taxon>Triticodae</taxon>
        <taxon>Triticeae</taxon>
        <taxon>Triticinae</taxon>
        <taxon>Triticum</taxon>
    </lineage>
</organism>
<gene>
    <name evidence="2" type="ORF">TRIUR3_12799</name>
</gene>
<protein>
    <submittedName>
        <fullName evidence="2">Uncharacterized protein</fullName>
    </submittedName>
</protein>
<evidence type="ECO:0000313" key="2">
    <source>
        <dbReference type="EMBL" id="EMS57570.1"/>
    </source>
</evidence>
<feature type="compositionally biased region" description="Acidic residues" evidence="1">
    <location>
        <begin position="30"/>
        <end position="41"/>
    </location>
</feature>
<feature type="compositionally biased region" description="Low complexity" evidence="1">
    <location>
        <begin position="95"/>
        <end position="104"/>
    </location>
</feature>
<dbReference type="EMBL" id="KD143038">
    <property type="protein sequence ID" value="EMS57570.1"/>
    <property type="molecule type" value="Genomic_DNA"/>
</dbReference>